<proteinExistence type="evidence at transcript level"/>
<feature type="compositionally biased region" description="Basic residues" evidence="1">
    <location>
        <begin position="81"/>
        <end position="90"/>
    </location>
</feature>
<dbReference type="AlphaFoldDB" id="C0HI57"/>
<feature type="compositionally biased region" description="Basic and acidic residues" evidence="1">
    <location>
        <begin position="53"/>
        <end position="67"/>
    </location>
</feature>
<evidence type="ECO:0000313" key="2">
    <source>
        <dbReference type="EMBL" id="ACN26710.1"/>
    </source>
</evidence>
<reference evidence="2" key="1">
    <citation type="journal article" date="2009" name="PLoS Genet.">
        <title>Sequencing, mapping, and analysis of 27,455 maize full-length cDNAs.</title>
        <authorList>
            <person name="Soderlund C."/>
            <person name="Descour A."/>
            <person name="Kudrna D."/>
            <person name="Bomhoff M."/>
            <person name="Boyd L."/>
            <person name="Currie J."/>
            <person name="Angelova A."/>
            <person name="Collura K."/>
            <person name="Wissotski M."/>
            <person name="Ashley E."/>
            <person name="Morrow D."/>
            <person name="Fernandes J."/>
            <person name="Walbot V."/>
            <person name="Yu Y."/>
        </authorList>
    </citation>
    <scope>NUCLEOTIDE SEQUENCE</scope>
    <source>
        <strain evidence="2">B73</strain>
    </source>
</reference>
<feature type="compositionally biased region" description="Polar residues" evidence="1">
    <location>
        <begin position="1"/>
        <end position="13"/>
    </location>
</feature>
<sequence>MDFSSEISLQRSQGPREGAGGRGELEQAGRWARAAAGRALETGLRSSTGGTPRELRSREETRLKLHSEVAAPGDKLTGVNGRRRKLAGAR</sequence>
<feature type="compositionally biased region" description="Low complexity" evidence="1">
    <location>
        <begin position="28"/>
        <end position="39"/>
    </location>
</feature>
<protein>
    <submittedName>
        <fullName evidence="2">Uncharacterized protein</fullName>
    </submittedName>
</protein>
<feature type="region of interest" description="Disordered" evidence="1">
    <location>
        <begin position="1"/>
        <end position="90"/>
    </location>
</feature>
<dbReference type="EMBL" id="BT062013">
    <property type="protein sequence ID" value="ACN26710.1"/>
    <property type="molecule type" value="mRNA"/>
</dbReference>
<evidence type="ECO:0000256" key="1">
    <source>
        <dbReference type="SAM" id="MobiDB-lite"/>
    </source>
</evidence>
<organism evidence="2">
    <name type="scientific">Zea mays</name>
    <name type="common">Maize</name>
    <dbReference type="NCBI Taxonomy" id="4577"/>
    <lineage>
        <taxon>Eukaryota</taxon>
        <taxon>Viridiplantae</taxon>
        <taxon>Streptophyta</taxon>
        <taxon>Embryophyta</taxon>
        <taxon>Tracheophyta</taxon>
        <taxon>Spermatophyta</taxon>
        <taxon>Magnoliopsida</taxon>
        <taxon>Liliopsida</taxon>
        <taxon>Poales</taxon>
        <taxon>Poaceae</taxon>
        <taxon>PACMAD clade</taxon>
        <taxon>Panicoideae</taxon>
        <taxon>Andropogonodae</taxon>
        <taxon>Andropogoneae</taxon>
        <taxon>Tripsacinae</taxon>
        <taxon>Zea</taxon>
    </lineage>
</organism>
<accession>C0HI57</accession>
<dbReference type="HOGENOM" id="CLU_2444092_0_0_1"/>
<name>C0HI57_MAIZE</name>
<reference evidence="2" key="2">
    <citation type="submission" date="2012-06" db="EMBL/GenBank/DDBJ databases">
        <authorList>
            <person name="Yu Y."/>
            <person name="Currie J."/>
            <person name="Lomeli R."/>
            <person name="Angelova A."/>
            <person name="Collura K."/>
            <person name="Wissotski M."/>
            <person name="Campos D."/>
            <person name="Kudrna D."/>
            <person name="Golser W."/>
            <person name="Ashely E."/>
            <person name="Descour A."/>
            <person name="Fernandes J."/>
            <person name="Soderlund C."/>
            <person name="Walbot V."/>
        </authorList>
    </citation>
    <scope>NUCLEOTIDE SEQUENCE</scope>
    <source>
        <strain evidence="2">B73</strain>
    </source>
</reference>